<comment type="similarity">
    <text evidence="1">Belongs to the CsgA/CsgB family.</text>
</comment>
<proteinExistence type="inferred from homology"/>
<comment type="caution">
    <text evidence="4">The sequence shown here is derived from an EMBL/GenBank/DDBJ whole genome shotgun (WGS) entry which is preliminary data.</text>
</comment>
<keyword evidence="2 3" id="KW-0732">Signal</keyword>
<evidence type="ECO:0000256" key="3">
    <source>
        <dbReference type="SAM" id="SignalP"/>
    </source>
</evidence>
<dbReference type="AlphaFoldDB" id="A0A917V135"/>
<reference evidence="4" key="2">
    <citation type="submission" date="2020-09" db="EMBL/GenBank/DDBJ databases">
        <authorList>
            <person name="Sun Q."/>
            <person name="Ohkuma M."/>
        </authorList>
    </citation>
    <scope>NUCLEOTIDE SEQUENCE</scope>
    <source>
        <strain evidence="4">JCM 30078</strain>
    </source>
</reference>
<evidence type="ECO:0000256" key="1">
    <source>
        <dbReference type="ARBA" id="ARBA00009766"/>
    </source>
</evidence>
<name>A0A917V135_9PSED</name>
<accession>A0A917V135</accession>
<sequence>MFARSLLAATLSFALTAHAQEWAFEATTEQNGNDNSAQIDQQGGPYVSANVVQTGDINKVAIQQVGYNLIVEATQLGNANTLNTNQEGFGLWVHSYQEGERNVQNIAQRTMDWAEATINQIGTDNTATVNQLDTDYNNATLNQLGHANALTLEQAVFLNSLQANQDGTGNQATVGQYGNASGQVDQYGQFNTVVSSQSTYGRLSGSISQTGESNRADVIQTDPSYYGGSTASLMQNGSSNIADLTLYTTNGSFDFTQTGNGNELMVYQYGSSAVGYEENIRGGRITGQSSGDYNRVDIIQGGDNNSLDLLQNGADNIISVSQTSYESDGDSGVINQVGNANYASLDQQVINSGGTASIEQTGMGNRSVIFQR</sequence>
<protein>
    <recommendedName>
        <fullName evidence="6">Curlin associated repeat-containing protein</fullName>
    </recommendedName>
</protein>
<organism evidence="4 5">
    <name type="scientific">Pseudomonas matsuisoli</name>
    <dbReference type="NCBI Taxonomy" id="1515666"/>
    <lineage>
        <taxon>Bacteria</taxon>
        <taxon>Pseudomonadati</taxon>
        <taxon>Pseudomonadota</taxon>
        <taxon>Gammaproteobacteria</taxon>
        <taxon>Pseudomonadales</taxon>
        <taxon>Pseudomonadaceae</taxon>
        <taxon>Pseudomonas</taxon>
    </lineage>
</organism>
<dbReference type="InterPro" id="IPR009742">
    <property type="entry name" value="Curlin_rpt"/>
</dbReference>
<dbReference type="GO" id="GO:0009289">
    <property type="term" value="C:pilus"/>
    <property type="evidence" value="ECO:0007669"/>
    <property type="project" value="InterPro"/>
</dbReference>
<evidence type="ECO:0000313" key="5">
    <source>
        <dbReference type="Proteomes" id="UP000635983"/>
    </source>
</evidence>
<feature type="chain" id="PRO_5036696684" description="Curlin associated repeat-containing protein" evidence="3">
    <location>
        <begin position="20"/>
        <end position="372"/>
    </location>
</feature>
<keyword evidence="5" id="KW-1185">Reference proteome</keyword>
<evidence type="ECO:0000256" key="2">
    <source>
        <dbReference type="ARBA" id="ARBA00022729"/>
    </source>
</evidence>
<feature type="signal peptide" evidence="3">
    <location>
        <begin position="1"/>
        <end position="19"/>
    </location>
</feature>
<dbReference type="RefSeq" id="WP_188985160.1">
    <property type="nucleotide sequence ID" value="NZ_BMPO01000009.1"/>
</dbReference>
<dbReference type="Pfam" id="PF07012">
    <property type="entry name" value="Curlin_rpt"/>
    <property type="match status" value="1"/>
</dbReference>
<dbReference type="EMBL" id="BMPO01000009">
    <property type="protein sequence ID" value="GGK06516.1"/>
    <property type="molecule type" value="Genomic_DNA"/>
</dbReference>
<dbReference type="Proteomes" id="UP000635983">
    <property type="component" value="Unassembled WGS sequence"/>
</dbReference>
<evidence type="ECO:0008006" key="6">
    <source>
        <dbReference type="Google" id="ProtNLM"/>
    </source>
</evidence>
<dbReference type="GO" id="GO:0007155">
    <property type="term" value="P:cell adhesion"/>
    <property type="evidence" value="ECO:0007669"/>
    <property type="project" value="InterPro"/>
</dbReference>
<gene>
    <name evidence="4" type="ORF">GCM10009304_35810</name>
</gene>
<reference evidence="4" key="1">
    <citation type="journal article" date="2014" name="Int. J. Syst. Evol. Microbiol.">
        <title>Complete genome sequence of Corynebacterium casei LMG S-19264T (=DSM 44701T), isolated from a smear-ripened cheese.</title>
        <authorList>
            <consortium name="US DOE Joint Genome Institute (JGI-PGF)"/>
            <person name="Walter F."/>
            <person name="Albersmeier A."/>
            <person name="Kalinowski J."/>
            <person name="Ruckert C."/>
        </authorList>
    </citation>
    <scope>NUCLEOTIDE SEQUENCE</scope>
    <source>
        <strain evidence="4">JCM 30078</strain>
    </source>
</reference>
<evidence type="ECO:0000313" key="4">
    <source>
        <dbReference type="EMBL" id="GGK06516.1"/>
    </source>
</evidence>